<organism evidence="2 3">
    <name type="scientific">Prunus dulcis</name>
    <name type="common">Almond</name>
    <name type="synonym">Amygdalus dulcis</name>
    <dbReference type="NCBI Taxonomy" id="3755"/>
    <lineage>
        <taxon>Eukaryota</taxon>
        <taxon>Viridiplantae</taxon>
        <taxon>Streptophyta</taxon>
        <taxon>Embryophyta</taxon>
        <taxon>Tracheophyta</taxon>
        <taxon>Spermatophyta</taxon>
        <taxon>Magnoliopsida</taxon>
        <taxon>eudicotyledons</taxon>
        <taxon>Gunneridae</taxon>
        <taxon>Pentapetalae</taxon>
        <taxon>rosids</taxon>
        <taxon>fabids</taxon>
        <taxon>Rosales</taxon>
        <taxon>Rosaceae</taxon>
        <taxon>Amygdaloideae</taxon>
        <taxon>Amygdaleae</taxon>
        <taxon>Prunus</taxon>
    </lineage>
</organism>
<evidence type="ECO:0000313" key="2">
    <source>
        <dbReference type="EMBL" id="KAI5328704.1"/>
    </source>
</evidence>
<name>A0AAD4Z144_PRUDU</name>
<dbReference type="Gene3D" id="3.30.450.200">
    <property type="match status" value="1"/>
</dbReference>
<dbReference type="InterPro" id="IPR051696">
    <property type="entry name" value="DENN_Domain_GEFs"/>
</dbReference>
<sequence length="157" mass="17747">MKKKKLMGGGGMVFLLYLYKEDEDLQEKIFKVPKQYPTPPQLPTISTNLRCFLFCAFPAGVLFYSSGYDSNDAYTIPRSYPIVLTYGDETKIYVSCIAFRDPVSEDIAEAYCVPANSFADKCICLVSPSPSFRLLRNTLEELFSSDVDAQPHCFLLF</sequence>
<evidence type="ECO:0000259" key="1">
    <source>
        <dbReference type="Pfam" id="PF03456"/>
    </source>
</evidence>
<evidence type="ECO:0000313" key="3">
    <source>
        <dbReference type="Proteomes" id="UP001054821"/>
    </source>
</evidence>
<dbReference type="AlphaFoldDB" id="A0AAD4Z144"/>
<dbReference type="EMBL" id="JAJFAZ020000005">
    <property type="protein sequence ID" value="KAI5328704.1"/>
    <property type="molecule type" value="Genomic_DNA"/>
</dbReference>
<reference evidence="2 3" key="1">
    <citation type="journal article" date="2022" name="G3 (Bethesda)">
        <title>Whole-genome sequence and methylome profiling of the almond [Prunus dulcis (Mill.) D.A. Webb] cultivar 'Nonpareil'.</title>
        <authorList>
            <person name="D'Amico-Willman K.M."/>
            <person name="Ouma W.Z."/>
            <person name="Meulia T."/>
            <person name="Sideli G.M."/>
            <person name="Gradziel T.M."/>
            <person name="Fresnedo-Ramirez J."/>
        </authorList>
    </citation>
    <scope>NUCLEOTIDE SEQUENCE [LARGE SCALE GENOMIC DNA]</scope>
    <source>
        <strain evidence="2">Clone GOH B32 T37-40</strain>
    </source>
</reference>
<dbReference type="PANTHER" id="PTHR12296:SF21">
    <property type="entry name" value="DENN DOMAIN-CONTAINING PROTEIN 3"/>
    <property type="match status" value="1"/>
</dbReference>
<feature type="domain" description="uDENN" evidence="1">
    <location>
        <begin position="47"/>
        <end position="99"/>
    </location>
</feature>
<keyword evidence="3" id="KW-1185">Reference proteome</keyword>
<dbReference type="Proteomes" id="UP001054821">
    <property type="component" value="Chromosome 5"/>
</dbReference>
<dbReference type="GO" id="GO:0031410">
    <property type="term" value="C:cytoplasmic vesicle"/>
    <property type="evidence" value="ECO:0007669"/>
    <property type="project" value="TreeGrafter"/>
</dbReference>
<protein>
    <recommendedName>
        <fullName evidence="1">uDENN domain-containing protein</fullName>
    </recommendedName>
</protein>
<dbReference type="PANTHER" id="PTHR12296">
    <property type="entry name" value="DENN DOMAIN-CONTAINING PROTEIN 4"/>
    <property type="match status" value="1"/>
</dbReference>
<comment type="caution">
    <text evidence="2">The sequence shown here is derived from an EMBL/GenBank/DDBJ whole genome shotgun (WGS) entry which is preliminary data.</text>
</comment>
<proteinExistence type="predicted"/>
<dbReference type="Pfam" id="PF03456">
    <property type="entry name" value="uDENN"/>
    <property type="match status" value="1"/>
</dbReference>
<accession>A0AAD4Z144</accession>
<dbReference type="GO" id="GO:0032483">
    <property type="term" value="P:regulation of Rab protein signal transduction"/>
    <property type="evidence" value="ECO:0007669"/>
    <property type="project" value="TreeGrafter"/>
</dbReference>
<dbReference type="InterPro" id="IPR005113">
    <property type="entry name" value="uDENN_dom"/>
</dbReference>
<gene>
    <name evidence="2" type="ORF">L3X38_028101</name>
</gene>